<dbReference type="AlphaFoldDB" id="A0A8G2C9B8"/>
<name>A0A8G2C9B8_9BACT</name>
<dbReference type="EMBL" id="FQZR01000003">
    <property type="protein sequence ID" value="SHJ06997.1"/>
    <property type="molecule type" value="Genomic_DNA"/>
</dbReference>
<evidence type="ECO:0000259" key="2">
    <source>
        <dbReference type="PROSITE" id="PS00662"/>
    </source>
</evidence>
<evidence type="ECO:0000313" key="4">
    <source>
        <dbReference type="Proteomes" id="UP000184001"/>
    </source>
</evidence>
<evidence type="ECO:0000256" key="1">
    <source>
        <dbReference type="ARBA" id="ARBA00006611"/>
    </source>
</evidence>
<dbReference type="PANTHER" id="PTHR30486">
    <property type="entry name" value="TWITCHING MOTILITY PROTEIN PILT"/>
    <property type="match status" value="1"/>
</dbReference>
<dbReference type="SUPFAM" id="SSF52540">
    <property type="entry name" value="P-loop containing nucleoside triphosphate hydrolases"/>
    <property type="match status" value="1"/>
</dbReference>
<dbReference type="GO" id="GO:0005524">
    <property type="term" value="F:ATP binding"/>
    <property type="evidence" value="ECO:0007669"/>
    <property type="project" value="InterPro"/>
</dbReference>
<reference evidence="3 4" key="1">
    <citation type="submission" date="2016-11" db="EMBL/GenBank/DDBJ databases">
        <authorList>
            <person name="Varghese N."/>
            <person name="Submissions S."/>
        </authorList>
    </citation>
    <scope>NUCLEOTIDE SEQUENCE [LARGE SCALE GENOMIC DNA]</scope>
    <source>
        <strain evidence="3 4">DSM 17919</strain>
    </source>
</reference>
<comment type="caution">
    <text evidence="3">The sequence shown here is derived from an EMBL/GenBank/DDBJ whole genome shotgun (WGS) entry which is preliminary data.</text>
</comment>
<accession>A0A8G2C9B8</accession>
<dbReference type="Gene3D" id="3.40.50.300">
    <property type="entry name" value="P-loop containing nucleotide triphosphate hydrolases"/>
    <property type="match status" value="1"/>
</dbReference>
<dbReference type="GO" id="GO:0005737">
    <property type="term" value="C:cytoplasm"/>
    <property type="evidence" value="ECO:0007669"/>
    <property type="project" value="InterPro"/>
</dbReference>
<dbReference type="PROSITE" id="PS00662">
    <property type="entry name" value="T2SP_E"/>
    <property type="match status" value="1"/>
</dbReference>
<dbReference type="InterPro" id="IPR027417">
    <property type="entry name" value="P-loop_NTPase"/>
</dbReference>
<dbReference type="CDD" id="cd01130">
    <property type="entry name" value="VirB11-like_ATPase"/>
    <property type="match status" value="1"/>
</dbReference>
<proteinExistence type="inferred from homology"/>
<gene>
    <name evidence="3" type="ORF">SAMN05660830_01545</name>
</gene>
<dbReference type="GO" id="GO:0016887">
    <property type="term" value="F:ATP hydrolysis activity"/>
    <property type="evidence" value="ECO:0007669"/>
    <property type="project" value="InterPro"/>
</dbReference>
<dbReference type="RefSeq" id="WP_020000492.1">
    <property type="nucleotide sequence ID" value="NZ_CP192219.1"/>
</dbReference>
<dbReference type="InterPro" id="IPR050921">
    <property type="entry name" value="T4SS_GSP_E_ATPase"/>
</dbReference>
<dbReference type="PANTHER" id="PTHR30486:SF6">
    <property type="entry name" value="TYPE IV PILUS RETRACTATION ATPASE PILT"/>
    <property type="match status" value="1"/>
</dbReference>
<dbReference type="NCBIfam" id="TIGR02782">
    <property type="entry name" value="TrbB_P"/>
    <property type="match status" value="1"/>
</dbReference>
<comment type="similarity">
    <text evidence="1">Belongs to the GSP E family.</text>
</comment>
<dbReference type="InterPro" id="IPR014149">
    <property type="entry name" value="Conjug-transfer_TrbB"/>
</dbReference>
<evidence type="ECO:0000313" key="3">
    <source>
        <dbReference type="EMBL" id="SHJ06997.1"/>
    </source>
</evidence>
<dbReference type="Pfam" id="PF00437">
    <property type="entry name" value="T2SSE"/>
    <property type="match status" value="1"/>
</dbReference>
<protein>
    <submittedName>
        <fullName evidence="3">Type IV secretion system protein VirB11</fullName>
    </submittedName>
</protein>
<dbReference type="Proteomes" id="UP000184001">
    <property type="component" value="Unassembled WGS sequence"/>
</dbReference>
<organism evidence="3 4">
    <name type="scientific">Halodesulfovibrio aestuarii</name>
    <dbReference type="NCBI Taxonomy" id="126333"/>
    <lineage>
        <taxon>Bacteria</taxon>
        <taxon>Pseudomonadati</taxon>
        <taxon>Thermodesulfobacteriota</taxon>
        <taxon>Desulfovibrionia</taxon>
        <taxon>Desulfovibrionales</taxon>
        <taxon>Desulfovibrionaceae</taxon>
        <taxon>Halodesulfovibrio</taxon>
    </lineage>
</organism>
<dbReference type="Gene3D" id="3.30.450.90">
    <property type="match status" value="1"/>
</dbReference>
<feature type="domain" description="Bacterial type II secretion system protein E" evidence="2">
    <location>
        <begin position="214"/>
        <end position="228"/>
    </location>
</feature>
<sequence length="326" mass="36289">MDILEDEDLARLLANLEHSLGKVICNALKDPTVGEIMLNPDGKVWIERFGKPMMHEADLTTREGALIISLVASSLELTANRKNTSIAGEFPIGGHRFQGQLPPNTPRPMFSVRKKAERVFTLDEYVAGGIITKEAKTIIEEQVRRKRNILIAGGTGSGKTTLTNAIIHSLSQISPNDRLFLLEDTYELQSQSENTVRLKATKEFPMTSQIEDTLRLRPDRIVVGEIRDEAALGLLEAWNTGHPGGISTLHADSAFDALQRLETLVRRKSISPLSEVIGSAIDTVIYITKANTKSCRKVTEILDIAGFDTCTQKYTKEHLYYEPQQY</sequence>
<dbReference type="InterPro" id="IPR001482">
    <property type="entry name" value="T2SS/T4SS_dom"/>
</dbReference>